<feature type="chain" id="PRO_5046554141" evidence="5">
    <location>
        <begin position="27"/>
        <end position="358"/>
    </location>
</feature>
<dbReference type="PANTHER" id="PTHR30469">
    <property type="entry name" value="MULTIDRUG RESISTANCE PROTEIN MDTA"/>
    <property type="match status" value="1"/>
</dbReference>
<evidence type="ECO:0000256" key="2">
    <source>
        <dbReference type="ARBA" id="ARBA00009477"/>
    </source>
</evidence>
<dbReference type="InterPro" id="IPR058627">
    <property type="entry name" value="MdtA-like_C"/>
</dbReference>
<feature type="coiled-coil region" evidence="4">
    <location>
        <begin position="94"/>
        <end position="152"/>
    </location>
</feature>
<dbReference type="InterPro" id="IPR006143">
    <property type="entry name" value="RND_pump_MFP"/>
</dbReference>
<dbReference type="SUPFAM" id="SSF111369">
    <property type="entry name" value="HlyD-like secretion proteins"/>
    <property type="match status" value="1"/>
</dbReference>
<evidence type="ECO:0000313" key="9">
    <source>
        <dbReference type="EMBL" id="MET4755387.1"/>
    </source>
</evidence>
<feature type="domain" description="Multidrug resistance protein MdtA-like barrel-sandwich hybrid" evidence="6">
    <location>
        <begin position="62"/>
        <end position="182"/>
    </location>
</feature>
<sequence length="358" mass="38745">MYKSVKIAVSMLATVFACSLPVTAHAKRASGPVPSVTATPVVIQPVERNLSSLGTLRANQSIDIATQIGGRVTALNFDDGIAVEQGDILLTLDNKEQAARVQEAEINLKDEDRQLDSMIQLFEKRAVSRDELAAQEARVERARANLESQTANLEYYTLTAPFNGVLGFNELSTGAMISAGQNITTLDDLSSMKLYFDLPENTFSEISTGTIIHATTDAWPGLLFSGEIDSINPRIDPLNLTFSARATLTNADKHLRPGMLMRLNVARPTLESLVIPARSVLFDGNDQYVYLLDAEGIPQQRFIETGVILESKITVISGLEEGDSIVDQGVVKVTAGRPVKVLNTEVAENSEPAGDARS</sequence>
<keyword evidence="5" id="KW-0732">Signal</keyword>
<protein>
    <submittedName>
        <fullName evidence="9">Membrane fusion protein (Multidrug efflux system)</fullName>
    </submittedName>
</protein>
<feature type="domain" description="Multidrug resistance protein MdtA-like C-terminal permuted SH3" evidence="8">
    <location>
        <begin position="273"/>
        <end position="329"/>
    </location>
</feature>
<dbReference type="EMBL" id="JBEWTB010000002">
    <property type="protein sequence ID" value="MET4755387.1"/>
    <property type="molecule type" value="Genomic_DNA"/>
</dbReference>
<dbReference type="NCBIfam" id="TIGR01730">
    <property type="entry name" value="RND_mfp"/>
    <property type="match status" value="1"/>
</dbReference>
<dbReference type="Gene3D" id="2.40.420.20">
    <property type="match status" value="1"/>
</dbReference>
<dbReference type="RefSeq" id="WP_354009816.1">
    <property type="nucleotide sequence ID" value="NZ_JBEWTA010000001.1"/>
</dbReference>
<dbReference type="InterPro" id="IPR058792">
    <property type="entry name" value="Beta-barrel_RND_2"/>
</dbReference>
<keyword evidence="4" id="KW-0175">Coiled coil</keyword>
<evidence type="ECO:0000313" key="10">
    <source>
        <dbReference type="Proteomes" id="UP001549366"/>
    </source>
</evidence>
<dbReference type="PANTHER" id="PTHR30469:SF13">
    <property type="entry name" value="HAE1 FAMILY EFFLUX PUMP MFP COMPONENT"/>
    <property type="match status" value="1"/>
</dbReference>
<dbReference type="Pfam" id="PF25917">
    <property type="entry name" value="BSH_RND"/>
    <property type="match status" value="1"/>
</dbReference>
<dbReference type="Gene3D" id="2.40.30.170">
    <property type="match status" value="1"/>
</dbReference>
<dbReference type="Gene3D" id="2.40.50.100">
    <property type="match status" value="1"/>
</dbReference>
<reference evidence="9 10" key="1">
    <citation type="submission" date="2024-06" db="EMBL/GenBank/DDBJ databases">
        <title>Genomic Encyclopedia of Type Strains, Phase V (KMG-V): Genome sequencing to study the core and pangenomes of soil and plant-associated prokaryotes.</title>
        <authorList>
            <person name="Whitman W."/>
        </authorList>
    </citation>
    <scope>NUCLEOTIDE SEQUENCE [LARGE SCALE GENOMIC DNA]</scope>
    <source>
        <strain evidence="9 10">NE40</strain>
    </source>
</reference>
<comment type="subcellular location">
    <subcellularLocation>
        <location evidence="1">Cell envelope</location>
    </subcellularLocation>
</comment>
<comment type="similarity">
    <text evidence="2">Belongs to the membrane fusion protein (MFP) (TC 8.A.1) family.</text>
</comment>
<name>A0ABV2SC99_9GAMM</name>
<dbReference type="InterPro" id="IPR058625">
    <property type="entry name" value="MdtA-like_BSH"/>
</dbReference>
<accession>A0ABV2SC99</accession>
<evidence type="ECO:0000259" key="6">
    <source>
        <dbReference type="Pfam" id="PF25917"/>
    </source>
</evidence>
<evidence type="ECO:0000259" key="7">
    <source>
        <dbReference type="Pfam" id="PF25954"/>
    </source>
</evidence>
<dbReference type="PROSITE" id="PS51257">
    <property type="entry name" value="PROKAR_LIPOPROTEIN"/>
    <property type="match status" value="1"/>
</dbReference>
<evidence type="ECO:0000256" key="4">
    <source>
        <dbReference type="SAM" id="Coils"/>
    </source>
</evidence>
<dbReference type="Pfam" id="PF25967">
    <property type="entry name" value="RND-MFP_C"/>
    <property type="match status" value="1"/>
</dbReference>
<comment type="caution">
    <text evidence="9">The sequence shown here is derived from an EMBL/GenBank/DDBJ whole genome shotgun (WGS) entry which is preliminary data.</text>
</comment>
<feature type="domain" description="CusB-like beta-barrel" evidence="7">
    <location>
        <begin position="196"/>
        <end position="267"/>
    </location>
</feature>
<feature type="signal peptide" evidence="5">
    <location>
        <begin position="1"/>
        <end position="26"/>
    </location>
</feature>
<evidence type="ECO:0000259" key="8">
    <source>
        <dbReference type="Pfam" id="PF25967"/>
    </source>
</evidence>
<gene>
    <name evidence="9" type="ORF">V5J35_000579</name>
</gene>
<dbReference type="Pfam" id="PF25954">
    <property type="entry name" value="Beta-barrel_RND_2"/>
    <property type="match status" value="1"/>
</dbReference>
<evidence type="ECO:0000256" key="5">
    <source>
        <dbReference type="SAM" id="SignalP"/>
    </source>
</evidence>
<evidence type="ECO:0000256" key="1">
    <source>
        <dbReference type="ARBA" id="ARBA00004196"/>
    </source>
</evidence>
<dbReference type="Proteomes" id="UP001549366">
    <property type="component" value="Unassembled WGS sequence"/>
</dbReference>
<proteinExistence type="inferred from homology"/>
<keyword evidence="3" id="KW-0813">Transport</keyword>
<dbReference type="Gene3D" id="1.10.287.470">
    <property type="entry name" value="Helix hairpin bin"/>
    <property type="match status" value="1"/>
</dbReference>
<organism evidence="9 10">
    <name type="scientific">Endozoicomonas lisbonensis</name>
    <dbReference type="NCBI Taxonomy" id="3120522"/>
    <lineage>
        <taxon>Bacteria</taxon>
        <taxon>Pseudomonadati</taxon>
        <taxon>Pseudomonadota</taxon>
        <taxon>Gammaproteobacteria</taxon>
        <taxon>Oceanospirillales</taxon>
        <taxon>Endozoicomonadaceae</taxon>
        <taxon>Endozoicomonas</taxon>
    </lineage>
</organism>
<keyword evidence="10" id="KW-1185">Reference proteome</keyword>
<evidence type="ECO:0000256" key="3">
    <source>
        <dbReference type="ARBA" id="ARBA00022448"/>
    </source>
</evidence>